<gene>
    <name evidence="1" type="ORF">DARMORV10_A03P02110.1</name>
</gene>
<name>A0A816UTR2_BRANA</name>
<organism evidence="1">
    <name type="scientific">Brassica napus</name>
    <name type="common">Rape</name>
    <dbReference type="NCBI Taxonomy" id="3708"/>
    <lineage>
        <taxon>Eukaryota</taxon>
        <taxon>Viridiplantae</taxon>
        <taxon>Streptophyta</taxon>
        <taxon>Embryophyta</taxon>
        <taxon>Tracheophyta</taxon>
        <taxon>Spermatophyta</taxon>
        <taxon>Magnoliopsida</taxon>
        <taxon>eudicotyledons</taxon>
        <taxon>Gunneridae</taxon>
        <taxon>Pentapetalae</taxon>
        <taxon>rosids</taxon>
        <taxon>malvids</taxon>
        <taxon>Brassicales</taxon>
        <taxon>Brassicaceae</taxon>
        <taxon>Brassiceae</taxon>
        <taxon>Brassica</taxon>
    </lineage>
</organism>
<proteinExistence type="predicted"/>
<accession>A0A816UTR2</accession>
<evidence type="ECO:0000313" key="1">
    <source>
        <dbReference type="EMBL" id="CAF2118539.1"/>
    </source>
</evidence>
<dbReference type="Proteomes" id="UP001295469">
    <property type="component" value="Chromosome A03"/>
</dbReference>
<reference evidence="1" key="1">
    <citation type="submission" date="2021-01" db="EMBL/GenBank/DDBJ databases">
        <authorList>
            <consortium name="Genoscope - CEA"/>
            <person name="William W."/>
        </authorList>
    </citation>
    <scope>NUCLEOTIDE SEQUENCE</scope>
</reference>
<dbReference type="AlphaFoldDB" id="A0A816UTR2"/>
<sequence>MANSSILLSDLKAGRGSSTVQVPLLRFWKARNVTIMQASVSVSWLATYRPYLRPALGLLSADSIQ</sequence>
<dbReference type="EMBL" id="HG994357">
    <property type="protein sequence ID" value="CAF2118539.1"/>
    <property type="molecule type" value="Genomic_DNA"/>
</dbReference>
<protein>
    <submittedName>
        <fullName evidence="1">(rape) hypothetical protein</fullName>
    </submittedName>
</protein>